<accession>A0A8K0HKV2</accession>
<evidence type="ECO:0000256" key="1">
    <source>
        <dbReference type="SAM" id="MobiDB-lite"/>
    </source>
</evidence>
<feature type="compositionally biased region" description="Basic and acidic residues" evidence="1">
    <location>
        <begin position="719"/>
        <end position="732"/>
    </location>
</feature>
<gene>
    <name evidence="3" type="ORF">FNV43_RR03934</name>
</gene>
<sequence>MAEIADSIVDERKELMFSFSGDSNPVLRTAHFLKPSVTFTDEPDLELVSLSRSSLPPIFEPREWPLNVEFKGWNCRPFIWRKWVHYMRYIYGAVWKEAGIYDAIMNSTFEIQKDDNLTLETLELKEIEEKLIQARVQAGRSKSSKASQSVWMKMFMGSGSDIEHEAFLVTWLSRFVFANSNLIRKLVFPIAIHLARGTRIALAPAVLASIYRDLTLFKEAIVASTKCNDENTVLGLNLFSPLQLLRLWALERFQGMQPHTNLMRGDPFFARWQRMKKLTLGNVRLALDSAVECFKWRPYTTDRVNWYGSKLFGDKEMWVSVGPSLDELQESFARCLMVSQLVGLDCIEQYLPHRVSMQFGIDQDLPACVVQSNETPEVAWANYSKPIGGKKLYIPSIHFEAGVTNRYMESKKKSLDLQYAIRSSVKRKRNSRSPQEGMKMDKAVQKALKEDEFGDDVADFPPGFPPKCNSVNKAGKSPDIVEPKLVVETISSDDDTLDKRPVCEVVESAISSVKRKRSSRSPQEGTKMDKAVQKALKEDEFGDDVADFPPGFPPKCNSVNKAGKSPEIVEPKLVVETISSDDDTLDKRPVCEVVESAISSVKRKRSSRSPQEGTKMDKAVQKALKVDFGNDIADFPPGFPPKCNSVNKAGKSPEVVEPIVVETISSDDDALDERPVCDGKKVGHSQNSSAFSTGNRAVGLEKLVTESVERTTHNGDSTEGLRRTMDDVHDRNSGNLDYNSVRNNRSETEGCSQRFKILSMEFEERMDRLGIVIAKLQEERLAKQARRV</sequence>
<reference evidence="3" key="1">
    <citation type="submission" date="2020-03" db="EMBL/GenBank/DDBJ databases">
        <title>A high-quality chromosome-level genome assembly of a woody plant with both climbing and erect habits, Rhamnella rubrinervis.</title>
        <authorList>
            <person name="Lu Z."/>
            <person name="Yang Y."/>
            <person name="Zhu X."/>
            <person name="Sun Y."/>
        </authorList>
    </citation>
    <scope>NUCLEOTIDE SEQUENCE</scope>
    <source>
        <strain evidence="3">BYM</strain>
        <tissue evidence="3">Leaf</tissue>
    </source>
</reference>
<name>A0A8K0HKV2_9ROSA</name>
<dbReference type="Proteomes" id="UP000796880">
    <property type="component" value="Unassembled WGS sequence"/>
</dbReference>
<dbReference type="OrthoDB" id="1572276at2759"/>
<dbReference type="EMBL" id="VOIH02000002">
    <property type="protein sequence ID" value="KAF3453494.1"/>
    <property type="molecule type" value="Genomic_DNA"/>
</dbReference>
<keyword evidence="4" id="KW-1185">Reference proteome</keyword>
<proteinExistence type="predicted"/>
<dbReference type="Pfam" id="PF10536">
    <property type="entry name" value="PMD"/>
    <property type="match status" value="1"/>
</dbReference>
<dbReference type="InterPro" id="IPR044824">
    <property type="entry name" value="MAIN-like"/>
</dbReference>
<protein>
    <recommendedName>
        <fullName evidence="2">Aminotransferase-like plant mobile domain-containing protein</fullName>
    </recommendedName>
</protein>
<feature type="domain" description="Aminotransferase-like plant mobile" evidence="2">
    <location>
        <begin position="119"/>
        <end position="409"/>
    </location>
</feature>
<dbReference type="InterPro" id="IPR019557">
    <property type="entry name" value="AminoTfrase-like_pln_mobile"/>
</dbReference>
<feature type="compositionally biased region" description="Polar residues" evidence="1">
    <location>
        <begin position="733"/>
        <end position="743"/>
    </location>
</feature>
<feature type="region of interest" description="Disordered" evidence="1">
    <location>
        <begin position="708"/>
        <end position="745"/>
    </location>
</feature>
<feature type="region of interest" description="Disordered" evidence="1">
    <location>
        <begin position="542"/>
        <end position="563"/>
    </location>
</feature>
<evidence type="ECO:0000313" key="3">
    <source>
        <dbReference type="EMBL" id="KAF3453494.1"/>
    </source>
</evidence>
<organism evidence="3 4">
    <name type="scientific">Rhamnella rubrinervis</name>
    <dbReference type="NCBI Taxonomy" id="2594499"/>
    <lineage>
        <taxon>Eukaryota</taxon>
        <taxon>Viridiplantae</taxon>
        <taxon>Streptophyta</taxon>
        <taxon>Embryophyta</taxon>
        <taxon>Tracheophyta</taxon>
        <taxon>Spermatophyta</taxon>
        <taxon>Magnoliopsida</taxon>
        <taxon>eudicotyledons</taxon>
        <taxon>Gunneridae</taxon>
        <taxon>Pentapetalae</taxon>
        <taxon>rosids</taxon>
        <taxon>fabids</taxon>
        <taxon>Rosales</taxon>
        <taxon>Rhamnaceae</taxon>
        <taxon>rhamnoid group</taxon>
        <taxon>Rhamneae</taxon>
        <taxon>Rhamnella</taxon>
    </lineage>
</organism>
<dbReference type="AlphaFoldDB" id="A0A8K0HKV2"/>
<comment type="caution">
    <text evidence="3">The sequence shown here is derived from an EMBL/GenBank/DDBJ whole genome shotgun (WGS) entry which is preliminary data.</text>
</comment>
<dbReference type="PANTHER" id="PTHR46033">
    <property type="entry name" value="PROTEIN MAIN-LIKE 2"/>
    <property type="match status" value="1"/>
</dbReference>
<evidence type="ECO:0000259" key="2">
    <source>
        <dbReference type="Pfam" id="PF10536"/>
    </source>
</evidence>
<evidence type="ECO:0000313" key="4">
    <source>
        <dbReference type="Proteomes" id="UP000796880"/>
    </source>
</evidence>
<dbReference type="GO" id="GO:0010073">
    <property type="term" value="P:meristem maintenance"/>
    <property type="evidence" value="ECO:0007669"/>
    <property type="project" value="InterPro"/>
</dbReference>
<dbReference type="PANTHER" id="PTHR46033:SF67">
    <property type="entry name" value="AMINOTRANSFERASE-LIKE, PLANT MOBILE DOMAIN FAMILY PROTEIN"/>
    <property type="match status" value="1"/>
</dbReference>